<dbReference type="OrthoDB" id="3037386at2759"/>
<protein>
    <submittedName>
        <fullName evidence="3">Uncharacterized protein</fullName>
    </submittedName>
</protein>
<name>A0A9P6C6I8_9AGAR</name>
<dbReference type="EMBL" id="MU151059">
    <property type="protein sequence ID" value="KAF9453682.1"/>
    <property type="molecule type" value="Genomic_DNA"/>
</dbReference>
<reference evidence="3" key="1">
    <citation type="submission" date="2020-11" db="EMBL/GenBank/DDBJ databases">
        <authorList>
            <consortium name="DOE Joint Genome Institute"/>
            <person name="Ahrendt S."/>
            <person name="Riley R."/>
            <person name="Andreopoulos W."/>
            <person name="Labutti K."/>
            <person name="Pangilinan J."/>
            <person name="Ruiz-Duenas F.J."/>
            <person name="Barrasa J.M."/>
            <person name="Sanchez-Garcia M."/>
            <person name="Camarero S."/>
            <person name="Miyauchi S."/>
            <person name="Serrano A."/>
            <person name="Linde D."/>
            <person name="Babiker R."/>
            <person name="Drula E."/>
            <person name="Ayuso-Fernandez I."/>
            <person name="Pacheco R."/>
            <person name="Padilla G."/>
            <person name="Ferreira P."/>
            <person name="Barriuso J."/>
            <person name="Kellner H."/>
            <person name="Castanera R."/>
            <person name="Alfaro M."/>
            <person name="Ramirez L."/>
            <person name="Pisabarro A.G."/>
            <person name="Kuo A."/>
            <person name="Tritt A."/>
            <person name="Lipzen A."/>
            <person name="He G."/>
            <person name="Yan M."/>
            <person name="Ng V."/>
            <person name="Cullen D."/>
            <person name="Martin F."/>
            <person name="Rosso M.-N."/>
            <person name="Henrissat B."/>
            <person name="Hibbett D."/>
            <person name="Martinez A.T."/>
            <person name="Grigoriev I.V."/>
        </authorList>
    </citation>
    <scope>NUCLEOTIDE SEQUENCE</scope>
    <source>
        <strain evidence="3">MF-IS2</strain>
    </source>
</reference>
<proteinExistence type="predicted"/>
<comment type="caution">
    <text evidence="3">The sequence shown here is derived from an EMBL/GenBank/DDBJ whole genome shotgun (WGS) entry which is preliminary data.</text>
</comment>
<feature type="compositionally biased region" description="Low complexity" evidence="1">
    <location>
        <begin position="217"/>
        <end position="232"/>
    </location>
</feature>
<keyword evidence="2" id="KW-1133">Transmembrane helix</keyword>
<feature type="transmembrane region" description="Helical" evidence="2">
    <location>
        <begin position="29"/>
        <end position="54"/>
    </location>
</feature>
<sequence length="286" mass="31746">MGESLTNESNSTNMTEFMRRAVPKLGGSAAGFIILIVALCVIILVSLTAIYFLLREDRTSDEEAQKHNQRPRTTTYVTPPEDDTGSQPNSWLHRTYERLAFTRTNSTDRIPEIKVPQNQNERADISTPPRNEWHAESADDLHLKAPEPGQIKRHSQIDRVNTSIVRDSSIRRLSTPTSTYSVRFDLNGNREIPPFERDRFAPSPMATLPSIQATQISSPTSSPGSSPASGPTRLSRGISHDRVIPPLSLTSSARYEQDIAQYSAVDTSSSPSLTTFQGGTKFLETF</sequence>
<evidence type="ECO:0000313" key="3">
    <source>
        <dbReference type="EMBL" id="KAF9453682.1"/>
    </source>
</evidence>
<dbReference type="Proteomes" id="UP000807342">
    <property type="component" value="Unassembled WGS sequence"/>
</dbReference>
<dbReference type="AlphaFoldDB" id="A0A9P6C6I8"/>
<keyword evidence="2" id="KW-0472">Membrane</keyword>
<keyword evidence="4" id="KW-1185">Reference proteome</keyword>
<keyword evidence="2" id="KW-0812">Transmembrane</keyword>
<organism evidence="3 4">
    <name type="scientific">Macrolepiota fuliginosa MF-IS2</name>
    <dbReference type="NCBI Taxonomy" id="1400762"/>
    <lineage>
        <taxon>Eukaryota</taxon>
        <taxon>Fungi</taxon>
        <taxon>Dikarya</taxon>
        <taxon>Basidiomycota</taxon>
        <taxon>Agaricomycotina</taxon>
        <taxon>Agaricomycetes</taxon>
        <taxon>Agaricomycetidae</taxon>
        <taxon>Agaricales</taxon>
        <taxon>Agaricineae</taxon>
        <taxon>Agaricaceae</taxon>
        <taxon>Macrolepiota</taxon>
    </lineage>
</organism>
<feature type="region of interest" description="Disordered" evidence="1">
    <location>
        <begin position="60"/>
        <end position="90"/>
    </location>
</feature>
<accession>A0A9P6C6I8</accession>
<evidence type="ECO:0000313" key="4">
    <source>
        <dbReference type="Proteomes" id="UP000807342"/>
    </source>
</evidence>
<gene>
    <name evidence="3" type="ORF">P691DRAFT_719086</name>
</gene>
<feature type="region of interest" description="Disordered" evidence="1">
    <location>
        <begin position="215"/>
        <end position="245"/>
    </location>
</feature>
<evidence type="ECO:0000256" key="2">
    <source>
        <dbReference type="SAM" id="Phobius"/>
    </source>
</evidence>
<evidence type="ECO:0000256" key="1">
    <source>
        <dbReference type="SAM" id="MobiDB-lite"/>
    </source>
</evidence>